<keyword evidence="7" id="KW-1185">Reference proteome</keyword>
<dbReference type="Pfam" id="PF13920">
    <property type="entry name" value="zf-C3HC4_3"/>
    <property type="match status" value="1"/>
</dbReference>
<dbReference type="Pfam" id="PF00653">
    <property type="entry name" value="BIR"/>
    <property type="match status" value="1"/>
</dbReference>
<dbReference type="Gene3D" id="3.30.40.10">
    <property type="entry name" value="Zinc/RING finger domain, C3HC4 (zinc finger)"/>
    <property type="match status" value="1"/>
</dbReference>
<dbReference type="PANTHER" id="PTHR10044:SF139">
    <property type="entry name" value="DEATH-ASSOCIATED INHIBITOR OF APOPTOSIS 2"/>
    <property type="match status" value="1"/>
</dbReference>
<evidence type="ECO:0000256" key="1">
    <source>
        <dbReference type="ARBA" id="ARBA00006672"/>
    </source>
</evidence>
<dbReference type="EMBL" id="CP111017">
    <property type="protein sequence ID" value="WAR09012.1"/>
    <property type="molecule type" value="Genomic_DNA"/>
</dbReference>
<evidence type="ECO:0000259" key="5">
    <source>
        <dbReference type="PROSITE" id="PS50089"/>
    </source>
</evidence>
<dbReference type="SMART" id="SM00184">
    <property type="entry name" value="RING"/>
    <property type="match status" value="1"/>
</dbReference>
<name>A0ABY7EJ95_MYAAR</name>
<dbReference type="PROSITE" id="PS50089">
    <property type="entry name" value="ZF_RING_2"/>
    <property type="match status" value="1"/>
</dbReference>
<keyword evidence="2 4" id="KW-0863">Zinc-finger</keyword>
<dbReference type="InterPro" id="IPR013083">
    <property type="entry name" value="Znf_RING/FYVE/PHD"/>
</dbReference>
<dbReference type="InterPro" id="IPR001841">
    <property type="entry name" value="Znf_RING"/>
</dbReference>
<dbReference type="SMART" id="SM00238">
    <property type="entry name" value="BIR"/>
    <property type="match status" value="1"/>
</dbReference>
<evidence type="ECO:0000313" key="6">
    <source>
        <dbReference type="EMBL" id="WAR09012.1"/>
    </source>
</evidence>
<dbReference type="InterPro" id="IPR050784">
    <property type="entry name" value="IAP"/>
</dbReference>
<gene>
    <name evidence="6" type="ORF">MAR_018970</name>
</gene>
<dbReference type="PANTHER" id="PTHR10044">
    <property type="entry name" value="INHIBITOR OF APOPTOSIS"/>
    <property type="match status" value="1"/>
</dbReference>
<dbReference type="CDD" id="cd16713">
    <property type="entry name" value="RING-HC_BIRC2_3_7"/>
    <property type="match status" value="1"/>
</dbReference>
<dbReference type="SUPFAM" id="SSF57924">
    <property type="entry name" value="Inhibitor of apoptosis (IAP) repeat"/>
    <property type="match status" value="1"/>
</dbReference>
<evidence type="ECO:0000256" key="2">
    <source>
        <dbReference type="ARBA" id="ARBA00022771"/>
    </source>
</evidence>
<evidence type="ECO:0000313" key="7">
    <source>
        <dbReference type="Proteomes" id="UP001164746"/>
    </source>
</evidence>
<dbReference type="PROSITE" id="PS50143">
    <property type="entry name" value="BIR_REPEAT_2"/>
    <property type="match status" value="1"/>
</dbReference>
<accession>A0ABY7EJ95</accession>
<feature type="domain" description="RING-type" evidence="5">
    <location>
        <begin position="132"/>
        <end position="167"/>
    </location>
</feature>
<protein>
    <submittedName>
        <fullName evidence="6">BIR7B-like protein</fullName>
    </submittedName>
</protein>
<proteinExistence type="inferred from homology"/>
<dbReference type="Proteomes" id="UP001164746">
    <property type="component" value="Chromosome 6"/>
</dbReference>
<evidence type="ECO:0000256" key="4">
    <source>
        <dbReference type="PROSITE-ProRule" id="PRU00175"/>
    </source>
</evidence>
<dbReference type="InterPro" id="IPR001370">
    <property type="entry name" value="BIR_rpt"/>
</dbReference>
<dbReference type="Gene3D" id="1.10.1170.10">
    <property type="entry name" value="Inhibitor Of Apoptosis Protein (2mihbC-IAP-1), Chain A"/>
    <property type="match status" value="1"/>
</dbReference>
<dbReference type="CDD" id="cd00022">
    <property type="entry name" value="BIR"/>
    <property type="match status" value="1"/>
</dbReference>
<keyword evidence="3" id="KW-0862">Zinc</keyword>
<comment type="similarity">
    <text evidence="1">Belongs to the IAP family.</text>
</comment>
<organism evidence="6 7">
    <name type="scientific">Mya arenaria</name>
    <name type="common">Soft-shell clam</name>
    <dbReference type="NCBI Taxonomy" id="6604"/>
    <lineage>
        <taxon>Eukaryota</taxon>
        <taxon>Metazoa</taxon>
        <taxon>Spiralia</taxon>
        <taxon>Lophotrochozoa</taxon>
        <taxon>Mollusca</taxon>
        <taxon>Bivalvia</taxon>
        <taxon>Autobranchia</taxon>
        <taxon>Heteroconchia</taxon>
        <taxon>Euheterodonta</taxon>
        <taxon>Imparidentia</taxon>
        <taxon>Neoheterodontei</taxon>
        <taxon>Myida</taxon>
        <taxon>Myoidea</taxon>
        <taxon>Myidae</taxon>
        <taxon>Mya</taxon>
    </lineage>
</organism>
<sequence length="179" mass="19997">MELHTNSLRKYIGELVVNDRENHNVYDHEWARLRSFEKFPRTSLSAIRLSQKGFYYTGVGTEAQCFSCGFSNSKWPAGISIEDIHRKGSPDCPFIMGAASSNVPIHGGADSKPEVEKALQNENEELRRQVSCKICLDLDASVVFLPCGHMVTCEECAPAMRKCPICRSNIRGTVKAFLP</sequence>
<keyword evidence="2 4" id="KW-0479">Metal-binding</keyword>
<reference evidence="6" key="1">
    <citation type="submission" date="2022-11" db="EMBL/GenBank/DDBJ databases">
        <title>Centuries of genome instability and evolution in soft-shell clam transmissible cancer (bioRxiv).</title>
        <authorList>
            <person name="Hart S.F.M."/>
            <person name="Yonemitsu M.A."/>
            <person name="Giersch R.M."/>
            <person name="Beal B.F."/>
            <person name="Arriagada G."/>
            <person name="Davis B.W."/>
            <person name="Ostrander E.A."/>
            <person name="Goff S.P."/>
            <person name="Metzger M.J."/>
        </authorList>
    </citation>
    <scope>NUCLEOTIDE SEQUENCE</scope>
    <source>
        <strain evidence="6">MELC-2E11</strain>
        <tissue evidence="6">Siphon/mantle</tissue>
    </source>
</reference>
<evidence type="ECO:0000256" key="3">
    <source>
        <dbReference type="ARBA" id="ARBA00022833"/>
    </source>
</evidence>